<evidence type="ECO:0000256" key="1">
    <source>
        <dbReference type="ARBA" id="ARBA00001971"/>
    </source>
</evidence>
<dbReference type="InterPro" id="IPR036396">
    <property type="entry name" value="Cyt_P450_sf"/>
</dbReference>
<gene>
    <name evidence="12" type="primary">LOC103721933</name>
</gene>
<dbReference type="PRINTS" id="PR00463">
    <property type="entry name" value="EP450I"/>
</dbReference>
<organism evidence="11 12">
    <name type="scientific">Phoenix dactylifera</name>
    <name type="common">Date palm</name>
    <dbReference type="NCBI Taxonomy" id="42345"/>
    <lineage>
        <taxon>Eukaryota</taxon>
        <taxon>Viridiplantae</taxon>
        <taxon>Streptophyta</taxon>
        <taxon>Embryophyta</taxon>
        <taxon>Tracheophyta</taxon>
        <taxon>Spermatophyta</taxon>
        <taxon>Magnoliopsida</taxon>
        <taxon>Liliopsida</taxon>
        <taxon>Arecaceae</taxon>
        <taxon>Coryphoideae</taxon>
        <taxon>Phoeniceae</taxon>
        <taxon>Phoenix</taxon>
    </lineage>
</organism>
<evidence type="ECO:0000256" key="2">
    <source>
        <dbReference type="ARBA" id="ARBA00010617"/>
    </source>
</evidence>
<dbReference type="CDD" id="cd11072">
    <property type="entry name" value="CYP71-like"/>
    <property type="match status" value="1"/>
</dbReference>
<dbReference type="GO" id="GO:0005506">
    <property type="term" value="F:iron ion binding"/>
    <property type="evidence" value="ECO:0007669"/>
    <property type="project" value="InterPro"/>
</dbReference>
<dbReference type="InterPro" id="IPR002401">
    <property type="entry name" value="Cyt_P450_E_grp-I"/>
</dbReference>
<dbReference type="AlphaFoldDB" id="A0A8B7D0B2"/>
<keyword evidence="10" id="KW-0732">Signal</keyword>
<dbReference type="InterPro" id="IPR001128">
    <property type="entry name" value="Cyt_P450"/>
</dbReference>
<dbReference type="PANTHER" id="PTHR47955">
    <property type="entry name" value="CYTOCHROME P450 FAMILY 71 PROTEIN"/>
    <property type="match status" value="1"/>
</dbReference>
<evidence type="ECO:0000256" key="8">
    <source>
        <dbReference type="PIRSR" id="PIRSR602401-1"/>
    </source>
</evidence>
<dbReference type="PANTHER" id="PTHR47955:SF8">
    <property type="entry name" value="CYTOCHROME P450 71D11-LIKE"/>
    <property type="match status" value="1"/>
</dbReference>
<dbReference type="PROSITE" id="PS00086">
    <property type="entry name" value="CYTOCHROME_P450"/>
    <property type="match status" value="1"/>
</dbReference>
<protein>
    <submittedName>
        <fullName evidence="12">Premnaspirodiene oxygenase-like</fullName>
    </submittedName>
</protein>
<dbReference type="GeneID" id="103721933"/>
<dbReference type="GO" id="GO:0016705">
    <property type="term" value="F:oxidoreductase activity, acting on paired donors, with incorporation or reduction of molecular oxygen"/>
    <property type="evidence" value="ECO:0007669"/>
    <property type="project" value="InterPro"/>
</dbReference>
<dbReference type="Proteomes" id="UP000228380">
    <property type="component" value="Unplaced"/>
</dbReference>
<dbReference type="RefSeq" id="XP_008810543.2">
    <property type="nucleotide sequence ID" value="XM_008812321.3"/>
</dbReference>
<keyword evidence="3 8" id="KW-0349">Heme</keyword>
<dbReference type="Pfam" id="PF00067">
    <property type="entry name" value="p450"/>
    <property type="match status" value="1"/>
</dbReference>
<dbReference type="KEGG" id="pda:103721933"/>
<evidence type="ECO:0000256" key="7">
    <source>
        <dbReference type="ARBA" id="ARBA00023033"/>
    </source>
</evidence>
<dbReference type="Gene3D" id="1.10.630.10">
    <property type="entry name" value="Cytochrome P450"/>
    <property type="match status" value="1"/>
</dbReference>
<keyword evidence="7 9" id="KW-0503">Monooxygenase</keyword>
<evidence type="ECO:0000256" key="5">
    <source>
        <dbReference type="ARBA" id="ARBA00023002"/>
    </source>
</evidence>
<evidence type="ECO:0000313" key="11">
    <source>
        <dbReference type="Proteomes" id="UP000228380"/>
    </source>
</evidence>
<sequence>MELFYCSLFLIFLLLFLKFRSSGGRPHSKLPPGPWELPIIGSIHHLIGSLPHRSFRDLARKHGPLMLVKLGEVPTLVVSSPEAAKEIMKSHDIAFCSRPLTVALKILTYGGKDLIFAPYGDYWRQLRKICILELLSPKRVQSFQSIREEEVMNLIQSISSTNNASPVNLSDQLFTMTNNITTRAVIGNKCKDQSAFLAALTDSIEAAGGFNLADLFPSSSIVSFVSGMTLKVQRCREKVDQILDGIIREHKERTKTESTEEDLLDILLIIQEEGGLELPLTMDAVKAVIFDIIGAGSETSATTLEWAMSELIRHPRVMKHAQSEVRDIFGERAKVTEAKIKELHYLKLVIKEALRLHVPVPLLLPRECRETCEVLGYEIPAKTRVVVNAWAIGRDPQHWGDAEEFKPERFAGTDIDFKGTDFEFIPFGAGRRICPGMSFGLANVELALACLLYYFDWKLPNGMEPNDLDMAESFGATARRRLELYLHGIPHTSCPTP</sequence>
<dbReference type="GO" id="GO:0016114">
    <property type="term" value="P:terpenoid biosynthetic process"/>
    <property type="evidence" value="ECO:0007669"/>
    <property type="project" value="UniProtKB-ARBA"/>
</dbReference>
<evidence type="ECO:0000256" key="6">
    <source>
        <dbReference type="ARBA" id="ARBA00023004"/>
    </source>
</evidence>
<dbReference type="GO" id="GO:0020037">
    <property type="term" value="F:heme binding"/>
    <property type="evidence" value="ECO:0007669"/>
    <property type="project" value="InterPro"/>
</dbReference>
<dbReference type="GO" id="GO:0004497">
    <property type="term" value="F:monooxygenase activity"/>
    <property type="evidence" value="ECO:0007669"/>
    <property type="project" value="UniProtKB-KW"/>
</dbReference>
<evidence type="ECO:0000256" key="10">
    <source>
        <dbReference type="SAM" id="SignalP"/>
    </source>
</evidence>
<feature type="signal peptide" evidence="10">
    <location>
        <begin position="1"/>
        <end position="24"/>
    </location>
</feature>
<evidence type="ECO:0000256" key="3">
    <source>
        <dbReference type="ARBA" id="ARBA00022617"/>
    </source>
</evidence>
<dbReference type="PRINTS" id="PR00385">
    <property type="entry name" value="P450"/>
</dbReference>
<proteinExistence type="inferred from homology"/>
<comment type="similarity">
    <text evidence="2 9">Belongs to the cytochrome P450 family.</text>
</comment>
<dbReference type="SUPFAM" id="SSF48264">
    <property type="entry name" value="Cytochrome P450"/>
    <property type="match status" value="1"/>
</dbReference>
<keyword evidence="11" id="KW-1185">Reference proteome</keyword>
<dbReference type="FunFam" id="1.10.630.10:FF:000008">
    <property type="entry name" value="Cytochrome P450 71D8"/>
    <property type="match status" value="1"/>
</dbReference>
<keyword evidence="6 8" id="KW-0408">Iron</keyword>
<dbReference type="OrthoDB" id="765152at2759"/>
<name>A0A8B7D0B2_PHODC</name>
<dbReference type="InterPro" id="IPR017972">
    <property type="entry name" value="Cyt_P450_CS"/>
</dbReference>
<evidence type="ECO:0000256" key="9">
    <source>
        <dbReference type="RuleBase" id="RU000461"/>
    </source>
</evidence>
<keyword evidence="5 9" id="KW-0560">Oxidoreductase</keyword>
<keyword evidence="4 8" id="KW-0479">Metal-binding</keyword>
<accession>A0A8B7D0B2</accession>
<feature type="chain" id="PRO_5034351440" evidence="10">
    <location>
        <begin position="25"/>
        <end position="497"/>
    </location>
</feature>
<feature type="binding site" description="axial binding residue" evidence="8">
    <location>
        <position position="434"/>
    </location>
    <ligand>
        <name>heme</name>
        <dbReference type="ChEBI" id="CHEBI:30413"/>
    </ligand>
    <ligandPart>
        <name>Fe</name>
        <dbReference type="ChEBI" id="CHEBI:18248"/>
    </ligandPart>
</feature>
<comment type="cofactor">
    <cofactor evidence="1 8">
        <name>heme</name>
        <dbReference type="ChEBI" id="CHEBI:30413"/>
    </cofactor>
</comment>
<reference evidence="12" key="1">
    <citation type="submission" date="2025-08" db="UniProtKB">
        <authorList>
            <consortium name="RefSeq"/>
        </authorList>
    </citation>
    <scope>IDENTIFICATION</scope>
    <source>
        <tissue evidence="12">Young leaves</tissue>
    </source>
</reference>
<evidence type="ECO:0000313" key="12">
    <source>
        <dbReference type="RefSeq" id="XP_008810543.2"/>
    </source>
</evidence>
<evidence type="ECO:0000256" key="4">
    <source>
        <dbReference type="ARBA" id="ARBA00022723"/>
    </source>
</evidence>